<proteinExistence type="predicted"/>
<organism evidence="1 2">
    <name type="scientific">Carnegiea gigantea</name>
    <dbReference type="NCBI Taxonomy" id="171969"/>
    <lineage>
        <taxon>Eukaryota</taxon>
        <taxon>Viridiplantae</taxon>
        <taxon>Streptophyta</taxon>
        <taxon>Embryophyta</taxon>
        <taxon>Tracheophyta</taxon>
        <taxon>Spermatophyta</taxon>
        <taxon>Magnoliopsida</taxon>
        <taxon>eudicotyledons</taxon>
        <taxon>Gunneridae</taxon>
        <taxon>Pentapetalae</taxon>
        <taxon>Caryophyllales</taxon>
        <taxon>Cactineae</taxon>
        <taxon>Cactaceae</taxon>
        <taxon>Cactoideae</taxon>
        <taxon>Echinocereeae</taxon>
        <taxon>Carnegiea</taxon>
    </lineage>
</organism>
<reference evidence="1" key="1">
    <citation type="submission" date="2022-04" db="EMBL/GenBank/DDBJ databases">
        <title>Carnegiea gigantea Genome sequencing and assembly v2.</title>
        <authorList>
            <person name="Copetti D."/>
            <person name="Sanderson M.J."/>
            <person name="Burquez A."/>
            <person name="Wojciechowski M.F."/>
        </authorList>
    </citation>
    <scope>NUCLEOTIDE SEQUENCE</scope>
    <source>
        <strain evidence="1">SGP5-SGP5p</strain>
        <tissue evidence="1">Aerial part</tissue>
    </source>
</reference>
<evidence type="ECO:0000313" key="1">
    <source>
        <dbReference type="EMBL" id="KAJ8422773.1"/>
    </source>
</evidence>
<comment type="caution">
    <text evidence="1">The sequence shown here is derived from an EMBL/GenBank/DDBJ whole genome shotgun (WGS) entry which is preliminary data.</text>
</comment>
<accession>A0A9Q1GML7</accession>
<protein>
    <recommendedName>
        <fullName evidence="3">Aminotransferase-like plant mobile domain-containing protein</fullName>
    </recommendedName>
</protein>
<sequence length="183" mass="21012">MVGVIEWTKQALVCFEEPLKGASIYGAVGVSQFPYHFDANAFCELWGPLTNTLHYGAGEVSISLYDLGRIGGLPILGAIYEEFLLPNKDLACYNKYPTIVVELLCIHAELCRFHKVNHIYYNLWLDHFYREYLVYFAYGKQTNSEQEKFETKKKSPLRVSRQERMTNLNVTAEGELATFLSFC</sequence>
<dbReference type="AlphaFoldDB" id="A0A9Q1GML7"/>
<keyword evidence="2" id="KW-1185">Reference proteome</keyword>
<dbReference type="EMBL" id="JAKOGI010002148">
    <property type="protein sequence ID" value="KAJ8422773.1"/>
    <property type="molecule type" value="Genomic_DNA"/>
</dbReference>
<dbReference type="OrthoDB" id="910577at2759"/>
<evidence type="ECO:0008006" key="3">
    <source>
        <dbReference type="Google" id="ProtNLM"/>
    </source>
</evidence>
<name>A0A9Q1GML7_9CARY</name>
<gene>
    <name evidence="1" type="ORF">Cgig2_014321</name>
</gene>
<dbReference type="Proteomes" id="UP001153076">
    <property type="component" value="Unassembled WGS sequence"/>
</dbReference>
<evidence type="ECO:0000313" key="2">
    <source>
        <dbReference type="Proteomes" id="UP001153076"/>
    </source>
</evidence>